<dbReference type="EMBL" id="AJ853858">
    <property type="protein sequence ID" value="CAH68826.1"/>
    <property type="molecule type" value="Genomic_DNA"/>
</dbReference>
<accession>Q683L0</accession>
<dbReference type="Pfam" id="PF03233">
    <property type="entry name" value="Cauli_AT"/>
    <property type="match status" value="1"/>
</dbReference>
<organismHost>
    <name type="scientific">Dianthus caryophyllus</name>
    <name type="common">Carnation</name>
    <name type="synonym">Clove pink</name>
    <dbReference type="NCBI Taxonomy" id="3570"/>
</organismHost>
<evidence type="ECO:0000256" key="6">
    <source>
        <dbReference type="SAM" id="Coils"/>
    </source>
</evidence>
<evidence type="ECO:0000256" key="3">
    <source>
        <dbReference type="ARBA" id="ARBA00013349"/>
    </source>
</evidence>
<reference evidence="8" key="2">
    <citation type="submission" date="2004-11" db="EMBL/GenBank/DDBJ databases">
        <title>Complete sequence of an Indian isolate of Carnation etched ring virus and variability studies among Caulimoviurses.</title>
        <authorList>
            <person name="Raikhy G."/>
            <person name="Hallan V."/>
            <person name="Kulshrestha S."/>
            <person name="Verma R.R."/>
            <person name="Zaidi A.A."/>
        </authorList>
    </citation>
    <scope>NUCLEOTIDE SEQUENCE</scope>
    <source>
        <strain evidence="8">Indian</strain>
    </source>
</reference>
<name>Q683L0_CERV</name>
<feature type="coiled-coil region" evidence="6">
    <location>
        <begin position="110"/>
        <end position="137"/>
    </location>
</feature>
<dbReference type="EMBL" id="AJ830017">
    <property type="protein sequence ID" value="CAH25727.1"/>
    <property type="molecule type" value="Genomic_DNA"/>
</dbReference>
<keyword evidence="6" id="KW-0175">Coiled coil</keyword>
<evidence type="ECO:0000313" key="7">
    <source>
        <dbReference type="EMBL" id="CAH25727.1"/>
    </source>
</evidence>
<dbReference type="InterPro" id="IPR004917">
    <property type="entry name" value="Caulimo_AT"/>
</dbReference>
<organism evidence="7">
    <name type="scientific">Carnation etched ring virus</name>
    <name type="common">CERV</name>
    <dbReference type="NCBI Taxonomy" id="10640"/>
    <lineage>
        <taxon>Viruses</taxon>
        <taxon>Riboviria</taxon>
        <taxon>Pararnavirae</taxon>
        <taxon>Artverviricota</taxon>
        <taxon>Revtraviricetes</taxon>
        <taxon>Ortervirales</taxon>
        <taxon>Caulimoviridae</taxon>
        <taxon>Caulimovirus</taxon>
        <taxon>Caulimovirus incidianthi</taxon>
    </lineage>
</organism>
<evidence type="ECO:0000313" key="8">
    <source>
        <dbReference type="EMBL" id="CAH68826.1"/>
    </source>
</evidence>
<sequence length="169" mass="18957">MSLTTYPHIYKKEQILNLKPLNKLSNDRKFFFSSVKGTLPGIISHCNNINEILGRCYLGICKLNSFFGLSKDPSDKLSVSKSPSVYNLASKIFKEGGGNGDKHKEQVKLLEKIAQDQVILSKKIDELQTQVKELSSKIEPEPLTKEDIKKTYETLSRIESGLKGIIGIE</sequence>
<evidence type="ECO:0000256" key="1">
    <source>
        <dbReference type="ARBA" id="ARBA00003851"/>
    </source>
</evidence>
<comment type="similarity">
    <text evidence="2">Belongs to the caulimoviridae ORF II family.</text>
</comment>
<proteinExistence type="inferred from homology"/>
<evidence type="ECO:0000256" key="5">
    <source>
        <dbReference type="ARBA" id="ARBA00030748"/>
    </source>
</evidence>
<comment type="function">
    <text evidence="1">This protein is involved in virus transmission.</text>
</comment>
<evidence type="ECO:0000256" key="4">
    <source>
        <dbReference type="ARBA" id="ARBA00030552"/>
    </source>
</evidence>
<reference evidence="7" key="1">
    <citation type="submission" date="2004-09" db="EMBL/GenBank/DDBJ databases">
        <title>Studies on carnation etched ring virus isolates infecting carnations in India.</title>
        <authorList>
            <person name="Raikhy G."/>
            <person name="Hallan V."/>
            <person name="Kulshrestha S."/>
            <person name="Parashar A."/>
            <person name="Verma R.R."/>
            <person name="Zaidi A.A."/>
        </authorList>
    </citation>
    <scope>NUCLEOTIDE SEQUENCE</scope>
</reference>
<protein>
    <recommendedName>
        <fullName evidence="3">Aphid transmission protein</fullName>
    </recommendedName>
    <alternativeName>
        <fullName evidence="5">Atf</fullName>
    </alternativeName>
    <alternativeName>
        <fullName evidence="4">Protein 2</fullName>
    </alternativeName>
</protein>
<evidence type="ECO:0000256" key="2">
    <source>
        <dbReference type="ARBA" id="ARBA00007612"/>
    </source>
</evidence>